<dbReference type="Pfam" id="PF13349">
    <property type="entry name" value="DUF4097"/>
    <property type="match status" value="1"/>
</dbReference>
<proteinExistence type="predicted"/>
<dbReference type="Proteomes" id="UP000283633">
    <property type="component" value="Unassembled WGS sequence"/>
</dbReference>
<keyword evidence="1" id="KW-0472">Membrane</keyword>
<name>A0A426D5S4_9LACO</name>
<gene>
    <name evidence="3" type="ORF">D1831_10205</name>
</gene>
<dbReference type="AlphaFoldDB" id="A0A426D5S4"/>
<keyword evidence="1" id="KW-0812">Transmembrane</keyword>
<evidence type="ECO:0000313" key="4">
    <source>
        <dbReference type="Proteomes" id="UP000283633"/>
    </source>
</evidence>
<dbReference type="RefSeq" id="WP_125072833.1">
    <property type="nucleotide sequence ID" value="NZ_QWZQ01000035.1"/>
</dbReference>
<accession>A0A426D5S4</accession>
<keyword evidence="1" id="KW-1133">Transmembrane helix</keyword>
<sequence length="310" mass="33721">MRKTVKVGVILLVLGVIMLIFGIANNGIQSVYWEKGFKVVKTHEKTYQPKKITDITLSSNEDVVIERGDVATIKVTTTRKLADVEINNGHVTISSSSPTATSDTVGYMFNDGSESNRIVITIPKRTTVNWIKDTDKQFGDVNVQNVTAKHVQLLNGNGDVRLSSVNIKNQAEFSADTLHLTDVTAPTLKAKGSDVTISDSHFNDGASKVQSNDGDIKIGETQFKTAKVHSDDGDIRLNQNHVTSLSATTDDGDIHLSANKRVGVYAQTDDGDLSIFGYRSDTDQSYHYNKTAKQQYHLTSGDGDVTATAA</sequence>
<organism evidence="3 4">
    <name type="scientific">Lactiplantibacillus garii</name>
    <dbReference type="NCBI Taxonomy" id="2306423"/>
    <lineage>
        <taxon>Bacteria</taxon>
        <taxon>Bacillati</taxon>
        <taxon>Bacillota</taxon>
        <taxon>Bacilli</taxon>
        <taxon>Lactobacillales</taxon>
        <taxon>Lactobacillaceae</taxon>
        <taxon>Lactiplantibacillus</taxon>
    </lineage>
</organism>
<comment type="caution">
    <text evidence="3">The sequence shown here is derived from an EMBL/GenBank/DDBJ whole genome shotgun (WGS) entry which is preliminary data.</text>
</comment>
<evidence type="ECO:0000313" key="3">
    <source>
        <dbReference type="EMBL" id="RRK09921.1"/>
    </source>
</evidence>
<evidence type="ECO:0000256" key="1">
    <source>
        <dbReference type="SAM" id="Phobius"/>
    </source>
</evidence>
<dbReference type="InterPro" id="IPR025164">
    <property type="entry name" value="Toastrack_DUF4097"/>
</dbReference>
<dbReference type="EMBL" id="QWZQ01000035">
    <property type="protein sequence ID" value="RRK09921.1"/>
    <property type="molecule type" value="Genomic_DNA"/>
</dbReference>
<evidence type="ECO:0000259" key="2">
    <source>
        <dbReference type="Pfam" id="PF13349"/>
    </source>
</evidence>
<dbReference type="OrthoDB" id="2321102at2"/>
<reference evidence="3 4" key="1">
    <citation type="submission" date="2018-08" db="EMBL/GenBank/DDBJ databases">
        <title>Genome Lactobacillus garii FI11369.</title>
        <authorList>
            <person name="Diaz M."/>
            <person name="Narbad A."/>
        </authorList>
    </citation>
    <scope>NUCLEOTIDE SEQUENCE [LARGE SCALE GENOMIC DNA]</scope>
    <source>
        <strain evidence="3 4">FI11369</strain>
    </source>
</reference>
<keyword evidence="4" id="KW-1185">Reference proteome</keyword>
<protein>
    <recommendedName>
        <fullName evidence="2">DUF4097 domain-containing protein</fullName>
    </recommendedName>
</protein>
<feature type="domain" description="DUF4097" evidence="2">
    <location>
        <begin position="52"/>
        <end position="306"/>
    </location>
</feature>
<feature type="transmembrane region" description="Helical" evidence="1">
    <location>
        <begin position="7"/>
        <end position="24"/>
    </location>
</feature>